<feature type="transmembrane region" description="Helical" evidence="6">
    <location>
        <begin position="81"/>
        <end position="101"/>
    </location>
</feature>
<comment type="subcellular location">
    <subcellularLocation>
        <location evidence="1">Membrane</location>
        <topology evidence="1">Multi-pass membrane protein</topology>
    </subcellularLocation>
</comment>
<dbReference type="InterPro" id="IPR007267">
    <property type="entry name" value="GtrA_DPMS_TM"/>
</dbReference>
<keyword evidence="3 6" id="KW-0812">Transmembrane</keyword>
<protein>
    <recommendedName>
        <fullName evidence="7">GtrA/DPMS transmembrane domain-containing protein</fullName>
    </recommendedName>
</protein>
<keyword evidence="5 6" id="KW-0472">Membrane</keyword>
<evidence type="ECO:0000256" key="5">
    <source>
        <dbReference type="ARBA" id="ARBA00023136"/>
    </source>
</evidence>
<evidence type="ECO:0000256" key="4">
    <source>
        <dbReference type="ARBA" id="ARBA00022989"/>
    </source>
</evidence>
<evidence type="ECO:0000256" key="2">
    <source>
        <dbReference type="ARBA" id="ARBA00009399"/>
    </source>
</evidence>
<comment type="similarity">
    <text evidence="2">Belongs to the GtrA family.</text>
</comment>
<feature type="domain" description="GtrA/DPMS transmembrane" evidence="7">
    <location>
        <begin position="10"/>
        <end position="127"/>
    </location>
</feature>
<dbReference type="EMBL" id="BAABDQ010000002">
    <property type="protein sequence ID" value="GAA3533079.1"/>
    <property type="molecule type" value="Genomic_DNA"/>
</dbReference>
<dbReference type="Pfam" id="PF04138">
    <property type="entry name" value="GtrA_DPMS_TM"/>
    <property type="match status" value="1"/>
</dbReference>
<sequence length="152" mass="16808">MTCTILRILRFVTVGSFCFSFQYACAVVLARLGAPWPIANAAGFLLSAQLNFLLSSGWTWRDRPPGWDRAAPWRRWTSYNVTAVLALGINTAVFTASYQAIDSLPAAALGVLAGTVANYLICDRAVFRLRDSRWVRPRAAVPMIADRVVRGR</sequence>
<evidence type="ECO:0000313" key="8">
    <source>
        <dbReference type="EMBL" id="GAA3533079.1"/>
    </source>
</evidence>
<dbReference type="PANTHER" id="PTHR38459:SF1">
    <property type="entry name" value="PROPHAGE BACTOPRENOL-LINKED GLUCOSE TRANSLOCASE HOMOLOG"/>
    <property type="match status" value="1"/>
</dbReference>
<evidence type="ECO:0000259" key="7">
    <source>
        <dbReference type="Pfam" id="PF04138"/>
    </source>
</evidence>
<evidence type="ECO:0000313" key="9">
    <source>
        <dbReference type="Proteomes" id="UP001500630"/>
    </source>
</evidence>
<dbReference type="Proteomes" id="UP001500630">
    <property type="component" value="Unassembled WGS sequence"/>
</dbReference>
<name>A0ABP6VDI7_9ACTN</name>
<accession>A0ABP6VDI7</accession>
<dbReference type="InterPro" id="IPR051401">
    <property type="entry name" value="GtrA_CellWall_Glycosyl"/>
</dbReference>
<reference evidence="9" key="1">
    <citation type="journal article" date="2019" name="Int. J. Syst. Evol. Microbiol.">
        <title>The Global Catalogue of Microorganisms (GCM) 10K type strain sequencing project: providing services to taxonomists for standard genome sequencing and annotation.</title>
        <authorList>
            <consortium name="The Broad Institute Genomics Platform"/>
            <consortium name="The Broad Institute Genome Sequencing Center for Infectious Disease"/>
            <person name="Wu L."/>
            <person name="Ma J."/>
        </authorList>
    </citation>
    <scope>NUCLEOTIDE SEQUENCE [LARGE SCALE GENOMIC DNA]</scope>
    <source>
        <strain evidence="9">JCM 17326</strain>
    </source>
</reference>
<proteinExistence type="inferred from homology"/>
<organism evidence="8 9">
    <name type="scientific">Nonomuraea rosea</name>
    <dbReference type="NCBI Taxonomy" id="638574"/>
    <lineage>
        <taxon>Bacteria</taxon>
        <taxon>Bacillati</taxon>
        <taxon>Actinomycetota</taxon>
        <taxon>Actinomycetes</taxon>
        <taxon>Streptosporangiales</taxon>
        <taxon>Streptosporangiaceae</taxon>
        <taxon>Nonomuraea</taxon>
    </lineage>
</organism>
<keyword evidence="4 6" id="KW-1133">Transmembrane helix</keyword>
<evidence type="ECO:0000256" key="1">
    <source>
        <dbReference type="ARBA" id="ARBA00004141"/>
    </source>
</evidence>
<feature type="transmembrane region" description="Helical" evidence="6">
    <location>
        <begin position="107"/>
        <end position="127"/>
    </location>
</feature>
<evidence type="ECO:0000256" key="3">
    <source>
        <dbReference type="ARBA" id="ARBA00022692"/>
    </source>
</evidence>
<keyword evidence="9" id="KW-1185">Reference proteome</keyword>
<dbReference type="PANTHER" id="PTHR38459">
    <property type="entry name" value="PROPHAGE BACTOPRENOL-LINKED GLUCOSE TRANSLOCASE HOMOLOG"/>
    <property type="match status" value="1"/>
</dbReference>
<feature type="transmembrane region" description="Helical" evidence="6">
    <location>
        <begin position="12"/>
        <end position="32"/>
    </location>
</feature>
<comment type="caution">
    <text evidence="8">The sequence shown here is derived from an EMBL/GenBank/DDBJ whole genome shotgun (WGS) entry which is preliminary data.</text>
</comment>
<gene>
    <name evidence="8" type="ORF">GCM10022419_010290</name>
</gene>
<feature type="transmembrane region" description="Helical" evidence="6">
    <location>
        <begin position="38"/>
        <end position="60"/>
    </location>
</feature>
<evidence type="ECO:0000256" key="6">
    <source>
        <dbReference type="SAM" id="Phobius"/>
    </source>
</evidence>